<organism evidence="1 2">
    <name type="scientific">Nicrophorus vespilloides</name>
    <name type="common">Boreal carrion beetle</name>
    <dbReference type="NCBI Taxonomy" id="110193"/>
    <lineage>
        <taxon>Eukaryota</taxon>
        <taxon>Metazoa</taxon>
        <taxon>Ecdysozoa</taxon>
        <taxon>Arthropoda</taxon>
        <taxon>Hexapoda</taxon>
        <taxon>Insecta</taxon>
        <taxon>Pterygota</taxon>
        <taxon>Neoptera</taxon>
        <taxon>Endopterygota</taxon>
        <taxon>Coleoptera</taxon>
        <taxon>Polyphaga</taxon>
        <taxon>Staphyliniformia</taxon>
        <taxon>Silphidae</taxon>
        <taxon>Nicrophorinae</taxon>
        <taxon>Nicrophorus</taxon>
    </lineage>
</organism>
<sequence length="537" mass="62161">MRQNVTSIHIDIFKKDWSTDINENNAKHVLEDMKFRLDLHTPTAFIWSHSFNVNATKFCNLIVAQRNGTIIFWKFMHLSIESYKLAKVNFMHQHDTHLRDISAMHWIDSIDNSGFLVIGSISGNVMVYPVFQVSETTVKVSNGITLNSADNIKVDHIFSSVQENALFIYVIKQEVMVIYYLKDGSLKDSCFYYIGNLSVNGIQKQLDNSILICSQTGTFKEIIIGACEDDKIIVHWRHIYININWSNKKPVGFFSSRNNTIMTLITDYCKLNNFKEQKDKVNFYYYLNKGVNAVDLLFNNKTNSLKNYHDCLEAVRVDNLISKDLIFNKIPFELNYDNLSLLQLKTFLYISKTDDYIYQQLDNVPSDNMKDSNDIFTMIQIKLAIYFIQLILRQIDSDKKISEFKLQSMHILYSYLKEIVISDNIPKLDLGPNVIDEVLDIVSRCENISMQNSVVCLICGEDILGSFCVKTHFDNRCLISMMQIAIPKYMCPCCKHYVAEEAIIEFQVSLCPLCDHQLDVIMSDNKQKSVLSPFERK</sequence>
<keyword evidence="1" id="KW-1185">Reference proteome</keyword>
<dbReference type="RefSeq" id="XP_017777022.1">
    <property type="nucleotide sequence ID" value="XM_017921533.1"/>
</dbReference>
<accession>A0ABM1MR22</accession>
<name>A0ABM1MR22_NICVS</name>
<gene>
    <name evidence="2" type="primary">LOC108563002</name>
</gene>
<evidence type="ECO:0000313" key="2">
    <source>
        <dbReference type="RefSeq" id="XP_017777022.1"/>
    </source>
</evidence>
<reference evidence="2" key="1">
    <citation type="submission" date="2025-08" db="UniProtKB">
        <authorList>
            <consortium name="RefSeq"/>
        </authorList>
    </citation>
    <scope>IDENTIFICATION</scope>
    <source>
        <tissue evidence="2">Whole Larva</tissue>
    </source>
</reference>
<dbReference type="Proteomes" id="UP000695000">
    <property type="component" value="Unplaced"/>
</dbReference>
<dbReference type="PANTHER" id="PTHR15496:SF2">
    <property type="entry name" value="GENERAL TRANSCRIPTION FACTOR 3C POLYPEPTIDE 4"/>
    <property type="match status" value="1"/>
</dbReference>
<proteinExistence type="predicted"/>
<dbReference type="PANTHER" id="PTHR15496">
    <property type="entry name" value="GENERAL TRANSCRIPTION FACTOR 3C POLYPEPTIDE 4 FAMILY"/>
    <property type="match status" value="1"/>
</dbReference>
<protein>
    <submittedName>
        <fullName evidence="2">Uncharacterized protein LOC108563002 isoform X2</fullName>
    </submittedName>
</protein>
<evidence type="ECO:0000313" key="1">
    <source>
        <dbReference type="Proteomes" id="UP000695000"/>
    </source>
</evidence>
<dbReference type="InterPro" id="IPR044230">
    <property type="entry name" value="GTF3C4"/>
</dbReference>
<dbReference type="GeneID" id="108563002"/>